<reference evidence="2" key="1">
    <citation type="journal article" date="2020" name="mSystems">
        <title>Genome- and Community-Level Interaction Insights into Carbon Utilization and Element Cycling Functions of Hydrothermarchaeota in Hydrothermal Sediment.</title>
        <authorList>
            <person name="Zhou Z."/>
            <person name="Liu Y."/>
            <person name="Xu W."/>
            <person name="Pan J."/>
            <person name="Luo Z.H."/>
            <person name="Li M."/>
        </authorList>
    </citation>
    <scope>NUCLEOTIDE SEQUENCE [LARGE SCALE GENOMIC DNA]</scope>
    <source>
        <strain evidence="2">SpSt-116</strain>
    </source>
</reference>
<dbReference type="EMBL" id="DSAY01000135">
    <property type="protein sequence ID" value="HDP15621.1"/>
    <property type="molecule type" value="Genomic_DNA"/>
</dbReference>
<evidence type="ECO:0000313" key="2">
    <source>
        <dbReference type="EMBL" id="HDP15621.1"/>
    </source>
</evidence>
<feature type="domain" description="PIN" evidence="1">
    <location>
        <begin position="8"/>
        <end position="125"/>
    </location>
</feature>
<sequence>MPLLENDVIFAYLNRADSYHDVARKLFYKLKNEELTVEISSVSLLEMELVYKSRGIENRLLKDIAELIALPGAKYVPLTPKIVLLSAYLRKQYNLTFFDSHYAATALSLDRKIISFDRAYERVKGLARIDLKNIL</sequence>
<dbReference type="InterPro" id="IPR002716">
    <property type="entry name" value="PIN_dom"/>
</dbReference>
<protein>
    <submittedName>
        <fullName evidence="2">Type II toxin-antitoxin system VapC family toxin</fullName>
    </submittedName>
</protein>
<gene>
    <name evidence="2" type="ORF">ENN26_07615</name>
</gene>
<organism evidence="2">
    <name type="scientific">Thermofilum adornatum</name>
    <dbReference type="NCBI Taxonomy" id="1365176"/>
    <lineage>
        <taxon>Archaea</taxon>
        <taxon>Thermoproteota</taxon>
        <taxon>Thermoprotei</taxon>
        <taxon>Thermofilales</taxon>
        <taxon>Thermofilaceae</taxon>
        <taxon>Thermofilum</taxon>
    </lineage>
</organism>
<dbReference type="InterPro" id="IPR029060">
    <property type="entry name" value="PIN-like_dom_sf"/>
</dbReference>
<proteinExistence type="predicted"/>
<name>A0A7C1CEQ4_9CREN</name>
<evidence type="ECO:0000259" key="1">
    <source>
        <dbReference type="Pfam" id="PF01850"/>
    </source>
</evidence>
<dbReference type="Pfam" id="PF01850">
    <property type="entry name" value="PIN"/>
    <property type="match status" value="1"/>
</dbReference>
<dbReference type="SUPFAM" id="SSF88723">
    <property type="entry name" value="PIN domain-like"/>
    <property type="match status" value="1"/>
</dbReference>
<dbReference type="AlphaFoldDB" id="A0A7C1CEQ4"/>
<dbReference type="Gene3D" id="3.40.50.1010">
    <property type="entry name" value="5'-nuclease"/>
    <property type="match status" value="1"/>
</dbReference>
<accession>A0A7C1CEQ4</accession>
<comment type="caution">
    <text evidence="2">The sequence shown here is derived from an EMBL/GenBank/DDBJ whole genome shotgun (WGS) entry which is preliminary data.</text>
</comment>